<dbReference type="GeneID" id="90037625"/>
<proteinExistence type="predicted"/>
<gene>
    <name evidence="1" type="ORF">BZA70DRAFT_275197</name>
</gene>
<evidence type="ECO:0000313" key="2">
    <source>
        <dbReference type="Proteomes" id="UP001498771"/>
    </source>
</evidence>
<protein>
    <submittedName>
        <fullName evidence="1">Uncharacterized protein</fullName>
    </submittedName>
</protein>
<organism evidence="1 2">
    <name type="scientific">Myxozyma melibiosi</name>
    <dbReference type="NCBI Taxonomy" id="54550"/>
    <lineage>
        <taxon>Eukaryota</taxon>
        <taxon>Fungi</taxon>
        <taxon>Dikarya</taxon>
        <taxon>Ascomycota</taxon>
        <taxon>Saccharomycotina</taxon>
        <taxon>Lipomycetes</taxon>
        <taxon>Lipomycetales</taxon>
        <taxon>Lipomycetaceae</taxon>
        <taxon>Myxozyma</taxon>
    </lineage>
</organism>
<reference evidence="1 2" key="1">
    <citation type="submission" date="2024-03" db="EMBL/GenBank/DDBJ databases">
        <title>Genome-scale model development and genomic sequencing of the oleaginous clade Lipomyces.</title>
        <authorList>
            <consortium name="Lawrence Berkeley National Laboratory"/>
            <person name="Czajka J.J."/>
            <person name="Han Y."/>
            <person name="Kim J."/>
            <person name="Mondo S.J."/>
            <person name="Hofstad B.A."/>
            <person name="Robles A."/>
            <person name="Haridas S."/>
            <person name="Riley R."/>
            <person name="LaButti K."/>
            <person name="Pangilinan J."/>
            <person name="Andreopoulos W."/>
            <person name="Lipzen A."/>
            <person name="Yan J."/>
            <person name="Wang M."/>
            <person name="Ng V."/>
            <person name="Grigoriev I.V."/>
            <person name="Spatafora J.W."/>
            <person name="Magnuson J.K."/>
            <person name="Baker S.E."/>
            <person name="Pomraning K.R."/>
        </authorList>
    </citation>
    <scope>NUCLEOTIDE SEQUENCE [LARGE SCALE GENOMIC DNA]</scope>
    <source>
        <strain evidence="1 2">Phaff 52-87</strain>
    </source>
</reference>
<dbReference type="EMBL" id="JBBJBU010000002">
    <property type="protein sequence ID" value="KAK7206849.1"/>
    <property type="molecule type" value="Genomic_DNA"/>
</dbReference>
<accession>A0ABR1FAI3</accession>
<comment type="caution">
    <text evidence="1">The sequence shown here is derived from an EMBL/GenBank/DDBJ whole genome shotgun (WGS) entry which is preliminary data.</text>
</comment>
<evidence type="ECO:0000313" key="1">
    <source>
        <dbReference type="EMBL" id="KAK7206849.1"/>
    </source>
</evidence>
<name>A0ABR1FAI3_9ASCO</name>
<dbReference type="RefSeq" id="XP_064769882.1">
    <property type="nucleotide sequence ID" value="XM_064912113.1"/>
</dbReference>
<sequence length="80" mass="9220">MYSYTLHYISLGYSFVTGGVILCSGRALFSSFFSLLFLQMVLGFVETDGYFYSHKWKLLIGFQYEWKTSKLRSHSGAHQA</sequence>
<keyword evidence="2" id="KW-1185">Reference proteome</keyword>
<dbReference type="Proteomes" id="UP001498771">
    <property type="component" value="Unassembled WGS sequence"/>
</dbReference>